<dbReference type="AlphaFoldDB" id="A0A383TZS8"/>
<evidence type="ECO:0000259" key="7">
    <source>
        <dbReference type="Pfam" id="PF14322"/>
    </source>
</evidence>
<dbReference type="OrthoDB" id="5694214at2"/>
<evidence type="ECO:0000313" key="9">
    <source>
        <dbReference type="Proteomes" id="UP000262142"/>
    </source>
</evidence>
<comment type="subcellular location">
    <subcellularLocation>
        <location evidence="1">Cell outer membrane</location>
    </subcellularLocation>
</comment>
<accession>A0A383TZS8</accession>
<evidence type="ECO:0000313" key="8">
    <source>
        <dbReference type="EMBL" id="SZD72496.1"/>
    </source>
</evidence>
<comment type="similarity">
    <text evidence="2">Belongs to the SusD family.</text>
</comment>
<name>A0A383TZS8_9FLAO</name>
<keyword evidence="3" id="KW-0732">Signal</keyword>
<sequence length="498" mass="57532">MKKIILSIVSLFLLNSCDIDLEPKSSLIHSGYWESEEALEANHSGIYGRFRNYAFTLYSLGELRADIWGGRTMESPFSEDFIKINYNVDTAPYGNWGNLYRLIHNLNDFIANASKIDYPKNKLNHLYGEVYGIRAYTYFTLLKTWGDVPIVTEPLPPNFKPHELKLRGIKRSSKEEVLNLIKNDLEKSLEYFGDDYTYWNNKKVYWSKNATLALKGDVFLWSGSVLNKGKQEFQTALNSLEQIKNVTLENNFENLWTSANEENNEFIFAFDYQINQATHSYPSFFSGHNSEIRSSFDRFGNSMKSFVSGGLNRFGATEKTVNTFIEAEENGDLRKKSTFKFLFKNDKGYNSFDDESYKGSLLIKFPGEEIGSEVLGVSNIPIYRYADVVLMIAEAKNELHMDPSAEINLIRQRAYGDKFENFKYLNASYDLNKAAILKERLLEFVGEGKRFWDLVRAGDNELIKNKPEFKGNLYKVYLPITRDMMNNDQFMAQTQGYE</sequence>
<dbReference type="GO" id="GO:0009279">
    <property type="term" value="C:cell outer membrane"/>
    <property type="evidence" value="ECO:0007669"/>
    <property type="project" value="UniProtKB-SubCell"/>
</dbReference>
<evidence type="ECO:0000256" key="5">
    <source>
        <dbReference type="ARBA" id="ARBA00023237"/>
    </source>
</evidence>
<dbReference type="Proteomes" id="UP000262142">
    <property type="component" value="Unassembled WGS sequence"/>
</dbReference>
<dbReference type="Gene3D" id="1.25.40.390">
    <property type="match status" value="1"/>
</dbReference>
<keyword evidence="9" id="KW-1185">Reference proteome</keyword>
<dbReference type="EMBL" id="UNSC01000003">
    <property type="protein sequence ID" value="SZD72496.1"/>
    <property type="molecule type" value="Genomic_DNA"/>
</dbReference>
<evidence type="ECO:0000256" key="4">
    <source>
        <dbReference type="ARBA" id="ARBA00023136"/>
    </source>
</evidence>
<feature type="domain" description="RagB/SusD" evidence="6">
    <location>
        <begin position="322"/>
        <end position="476"/>
    </location>
</feature>
<keyword evidence="5" id="KW-0998">Cell outer membrane</keyword>
<evidence type="ECO:0000256" key="3">
    <source>
        <dbReference type="ARBA" id="ARBA00022729"/>
    </source>
</evidence>
<proteinExistence type="inferred from homology"/>
<organism evidence="8 9">
    <name type="scientific">Candidatus Ornithobacterium hominis</name>
    <dbReference type="NCBI Taxonomy" id="2497989"/>
    <lineage>
        <taxon>Bacteria</taxon>
        <taxon>Pseudomonadati</taxon>
        <taxon>Bacteroidota</taxon>
        <taxon>Flavobacteriia</taxon>
        <taxon>Flavobacteriales</taxon>
        <taxon>Weeksellaceae</taxon>
        <taxon>Ornithobacterium</taxon>
    </lineage>
</organism>
<evidence type="ECO:0000256" key="1">
    <source>
        <dbReference type="ARBA" id="ARBA00004442"/>
    </source>
</evidence>
<dbReference type="InterPro" id="IPR012944">
    <property type="entry name" value="SusD_RagB_dom"/>
</dbReference>
<evidence type="ECO:0000256" key="2">
    <source>
        <dbReference type="ARBA" id="ARBA00006275"/>
    </source>
</evidence>
<dbReference type="InterPro" id="IPR011990">
    <property type="entry name" value="TPR-like_helical_dom_sf"/>
</dbReference>
<protein>
    <submittedName>
        <fullName evidence="8">SusD family</fullName>
    </submittedName>
</protein>
<gene>
    <name evidence="8" type="ORF">SAMEA104719789_00945</name>
</gene>
<keyword evidence="4" id="KW-0472">Membrane</keyword>
<evidence type="ECO:0000259" key="6">
    <source>
        <dbReference type="Pfam" id="PF07980"/>
    </source>
</evidence>
<dbReference type="SUPFAM" id="SSF48452">
    <property type="entry name" value="TPR-like"/>
    <property type="match status" value="1"/>
</dbReference>
<reference evidence="8 9" key="1">
    <citation type="submission" date="2018-09" db="EMBL/GenBank/DDBJ databases">
        <authorList>
            <consortium name="Pathogen Informatics"/>
        </authorList>
    </citation>
    <scope>NUCLEOTIDE SEQUENCE [LARGE SCALE GENOMIC DNA]</scope>
    <source>
        <strain evidence="8 9">OH-22767</strain>
    </source>
</reference>
<dbReference type="Pfam" id="PF07980">
    <property type="entry name" value="SusD_RagB"/>
    <property type="match status" value="1"/>
</dbReference>
<dbReference type="Pfam" id="PF14322">
    <property type="entry name" value="SusD-like_3"/>
    <property type="match status" value="1"/>
</dbReference>
<dbReference type="InterPro" id="IPR033985">
    <property type="entry name" value="SusD-like_N"/>
</dbReference>
<dbReference type="RefSeq" id="WP_119059270.1">
    <property type="nucleotide sequence ID" value="NZ_UNSC01000003.1"/>
</dbReference>
<feature type="domain" description="SusD-like N-terminal" evidence="7">
    <location>
        <begin position="74"/>
        <end position="214"/>
    </location>
</feature>
<dbReference type="CDD" id="cd08977">
    <property type="entry name" value="SusD"/>
    <property type="match status" value="1"/>
</dbReference>